<dbReference type="InterPro" id="IPR029063">
    <property type="entry name" value="SAM-dependent_MTases_sf"/>
</dbReference>
<keyword evidence="2" id="KW-0808">Transferase</keyword>
<dbReference type="SUPFAM" id="SSF53335">
    <property type="entry name" value="S-adenosyl-L-methionine-dependent methyltransferases"/>
    <property type="match status" value="1"/>
</dbReference>
<evidence type="ECO:0000313" key="3">
    <source>
        <dbReference type="Proteomes" id="UP001629113"/>
    </source>
</evidence>
<evidence type="ECO:0000313" key="2">
    <source>
        <dbReference type="EMBL" id="KAL3424472.1"/>
    </source>
</evidence>
<dbReference type="CDD" id="cd02440">
    <property type="entry name" value="AdoMet_MTases"/>
    <property type="match status" value="1"/>
</dbReference>
<dbReference type="PANTHER" id="PTHR43591:SF24">
    <property type="entry name" value="2-METHOXY-6-POLYPRENYL-1,4-BENZOQUINOL METHYLASE, MITOCHONDRIAL"/>
    <property type="match status" value="1"/>
</dbReference>
<organism evidence="2 3">
    <name type="scientific">Phlyctema vagabunda</name>
    <dbReference type="NCBI Taxonomy" id="108571"/>
    <lineage>
        <taxon>Eukaryota</taxon>
        <taxon>Fungi</taxon>
        <taxon>Dikarya</taxon>
        <taxon>Ascomycota</taxon>
        <taxon>Pezizomycotina</taxon>
        <taxon>Leotiomycetes</taxon>
        <taxon>Helotiales</taxon>
        <taxon>Dermateaceae</taxon>
        <taxon>Phlyctema</taxon>
    </lineage>
</organism>
<keyword evidence="3" id="KW-1185">Reference proteome</keyword>
<keyword evidence="2" id="KW-0489">Methyltransferase</keyword>
<dbReference type="Proteomes" id="UP001629113">
    <property type="component" value="Unassembled WGS sequence"/>
</dbReference>
<dbReference type="GO" id="GO:0008168">
    <property type="term" value="F:methyltransferase activity"/>
    <property type="evidence" value="ECO:0007669"/>
    <property type="project" value="UniProtKB-KW"/>
</dbReference>
<proteinExistence type="predicted"/>
<name>A0ABR4PMA9_9HELO</name>
<dbReference type="GO" id="GO:0032259">
    <property type="term" value="P:methylation"/>
    <property type="evidence" value="ECO:0007669"/>
    <property type="project" value="UniProtKB-KW"/>
</dbReference>
<feature type="compositionally biased region" description="Low complexity" evidence="1">
    <location>
        <begin position="7"/>
        <end position="16"/>
    </location>
</feature>
<feature type="region of interest" description="Disordered" evidence="1">
    <location>
        <begin position="1"/>
        <end position="39"/>
    </location>
</feature>
<dbReference type="Gene3D" id="3.40.50.150">
    <property type="entry name" value="Vaccinia Virus protein VP39"/>
    <property type="match status" value="1"/>
</dbReference>
<dbReference type="EMBL" id="JBFCZG010000003">
    <property type="protein sequence ID" value="KAL3424472.1"/>
    <property type="molecule type" value="Genomic_DNA"/>
</dbReference>
<evidence type="ECO:0000256" key="1">
    <source>
        <dbReference type="SAM" id="MobiDB-lite"/>
    </source>
</evidence>
<gene>
    <name evidence="2" type="ORF">PVAG01_03753</name>
</gene>
<dbReference type="PANTHER" id="PTHR43591">
    <property type="entry name" value="METHYLTRANSFERASE"/>
    <property type="match status" value="1"/>
</dbReference>
<accession>A0ABR4PMA9</accession>
<sequence length="348" mass="38716">MADQEVPPTTSAAPATSPSPPAAPAVDIDDHDSTSDVDSAYGDELASFTTSLNTSIQNHVYENGRRYHAYESGRYFGPNDEAESDRLDMASHLSTLILGGKLFLAPIKNLQRVLDLGTGTGIWAIEMGDEHPSAEILGIDLSPTQPSMVPPNVRFEIDDIEKPWTFHDNFDLIHSRFMAAAIADWPVYVAQAYKHTRPGGWCEFKDFDFSTTTPDDSLPENSYIVMCHENTKKCCEVLGREYSPGPKLKERVEAAGYENVTEIVVPVPVGIWPRDRKLKEIGAWNYTILNEGLEAICMRMWTAVLGMTADEVVVILAKMRSEMRDKRIHFQYAYHIVYGQKPGAAEAA</sequence>
<protein>
    <submittedName>
        <fullName evidence="2">Methyltransferase domain-containing protein</fullName>
    </submittedName>
</protein>
<dbReference type="Pfam" id="PF13489">
    <property type="entry name" value="Methyltransf_23"/>
    <property type="match status" value="1"/>
</dbReference>
<reference evidence="2 3" key="1">
    <citation type="submission" date="2024-06" db="EMBL/GenBank/DDBJ databases">
        <title>Complete genome of Phlyctema vagabunda strain 19-DSS-EL-015.</title>
        <authorList>
            <person name="Fiorenzani C."/>
        </authorList>
    </citation>
    <scope>NUCLEOTIDE SEQUENCE [LARGE SCALE GENOMIC DNA]</scope>
    <source>
        <strain evidence="2 3">19-DSS-EL-015</strain>
    </source>
</reference>
<comment type="caution">
    <text evidence="2">The sequence shown here is derived from an EMBL/GenBank/DDBJ whole genome shotgun (WGS) entry which is preliminary data.</text>
</comment>